<feature type="domain" description="Zinc finger/thioredoxin putative" evidence="3">
    <location>
        <begin position="7"/>
        <end position="40"/>
    </location>
</feature>
<evidence type="ECO:0000259" key="3">
    <source>
        <dbReference type="Pfam" id="PF13717"/>
    </source>
</evidence>
<dbReference type="InterPro" id="IPR011723">
    <property type="entry name" value="Znf/thioredoxin_put"/>
</dbReference>
<sequence length="420" mass="46569">MTDSFVTQCPHCQARFRVNHAQLSVARGVVRCGSCLQVFNAARQLLEQRASAPVPQALPAVAPPPAAEPPPEAPRAISQKQWTSEELDLDNLDLDEELAKLERREIQHTQPVGADRRQPGTDRRQKEDALSASRDTAKAEEEQWAASLFSEPRDERAQAPQPADDEPQPAKASPGKPKRTEPSMSFEAVEPDDEPVLHANTTDDELDPPVTAVAEEPEAEQPERPQPKRKRPRPEASAHDDLLSDLEDDPLHLYSQKRASGWGRRLFWGLLVLLAAAGLAGQYVAYQFDDLARQDAYRPWFQELCPKLGCTVPSRVDIAHIKSSNLVVRSHPEFAGALVVDAIIYNRATFSQPFPLLELRFADMNGNMIASRRFKPAEYLSGELAGVTEMPSQTPIHIALDILDPGNKAVNYSLSFHSPE</sequence>
<dbReference type="AlphaFoldDB" id="A0AAJ3H4W4"/>
<organism evidence="4 5">
    <name type="scientific">Pseudomonas yamanorum</name>
    <dbReference type="NCBI Taxonomy" id="515393"/>
    <lineage>
        <taxon>Bacteria</taxon>
        <taxon>Pseudomonadati</taxon>
        <taxon>Pseudomonadota</taxon>
        <taxon>Gammaproteobacteria</taxon>
        <taxon>Pseudomonadales</taxon>
        <taxon>Pseudomonadaceae</taxon>
        <taxon>Pseudomonas</taxon>
    </lineage>
</organism>
<feature type="compositionally biased region" description="Pro residues" evidence="1">
    <location>
        <begin position="61"/>
        <end position="73"/>
    </location>
</feature>
<dbReference type="Pfam" id="PF13717">
    <property type="entry name" value="Zn_ribbon_4"/>
    <property type="match status" value="1"/>
</dbReference>
<accession>A0AAJ3H4W4</accession>
<gene>
    <name evidence="4" type="ORF">HX826_10980</name>
</gene>
<feature type="region of interest" description="Disordered" evidence="1">
    <location>
        <begin position="57"/>
        <end position="89"/>
    </location>
</feature>
<feature type="transmembrane region" description="Helical" evidence="2">
    <location>
        <begin position="266"/>
        <end position="286"/>
    </location>
</feature>
<evidence type="ECO:0000256" key="2">
    <source>
        <dbReference type="SAM" id="Phobius"/>
    </source>
</evidence>
<dbReference type="NCBIfam" id="TIGR02098">
    <property type="entry name" value="MJ0042_CXXC"/>
    <property type="match status" value="1"/>
</dbReference>
<reference evidence="4 5" key="1">
    <citation type="submission" date="2020-04" db="EMBL/GenBank/DDBJ databases">
        <title>Molecular characterization of pseudomonads from Agaricus bisporus reveal novel blotch 2 pathogens in Western Europe.</title>
        <authorList>
            <person name="Taparia T."/>
            <person name="Krijger M."/>
            <person name="Haynes E."/>
            <person name="Elpinstone J.G."/>
            <person name="Noble R."/>
            <person name="Van Der Wolf J."/>
        </authorList>
    </citation>
    <scope>NUCLEOTIDE SEQUENCE [LARGE SCALE GENOMIC DNA]</scope>
    <source>
        <strain evidence="4 5">IPO3753</strain>
    </source>
</reference>
<evidence type="ECO:0000256" key="1">
    <source>
        <dbReference type="SAM" id="MobiDB-lite"/>
    </source>
</evidence>
<keyword evidence="2" id="KW-0812">Transmembrane</keyword>
<proteinExistence type="predicted"/>
<keyword evidence="2" id="KW-0472">Membrane</keyword>
<evidence type="ECO:0000313" key="5">
    <source>
        <dbReference type="Proteomes" id="UP000546584"/>
    </source>
</evidence>
<keyword evidence="2" id="KW-1133">Transmembrane helix</keyword>
<dbReference type="Pfam" id="PF11906">
    <property type="entry name" value="DUF3426"/>
    <property type="match status" value="1"/>
</dbReference>
<name>A0AAJ3H4W4_9PSED</name>
<dbReference type="InterPro" id="IPR021834">
    <property type="entry name" value="DUF3426"/>
</dbReference>
<feature type="region of interest" description="Disordered" evidence="1">
    <location>
        <begin position="103"/>
        <end position="239"/>
    </location>
</feature>
<dbReference type="RefSeq" id="WP_177025943.1">
    <property type="nucleotide sequence ID" value="NZ_JACAQR010000012.1"/>
</dbReference>
<evidence type="ECO:0000313" key="4">
    <source>
        <dbReference type="EMBL" id="NWD42390.1"/>
    </source>
</evidence>
<dbReference type="EMBL" id="JACAQR010000012">
    <property type="protein sequence ID" value="NWD42390.1"/>
    <property type="molecule type" value="Genomic_DNA"/>
</dbReference>
<protein>
    <submittedName>
        <fullName evidence="4">DUF3426 domain-containing protein</fullName>
    </submittedName>
</protein>
<feature type="compositionally biased region" description="Basic and acidic residues" evidence="1">
    <location>
        <begin position="114"/>
        <end position="141"/>
    </location>
</feature>
<comment type="caution">
    <text evidence="4">The sequence shown here is derived from an EMBL/GenBank/DDBJ whole genome shotgun (WGS) entry which is preliminary data.</text>
</comment>
<dbReference type="Proteomes" id="UP000546584">
    <property type="component" value="Unassembled WGS sequence"/>
</dbReference>